<evidence type="ECO:0000313" key="3">
    <source>
        <dbReference type="Proteomes" id="UP000076863"/>
    </source>
</evidence>
<feature type="transmembrane region" description="Helical" evidence="1">
    <location>
        <begin position="132"/>
        <end position="151"/>
    </location>
</feature>
<reference evidence="2 3" key="1">
    <citation type="journal article" date="2016" name="Genome Biol. Evol.">
        <title>Divergent and convergent evolution of fungal pathogenicity.</title>
        <authorList>
            <person name="Shang Y."/>
            <person name="Xiao G."/>
            <person name="Zheng P."/>
            <person name="Cen K."/>
            <person name="Zhan S."/>
            <person name="Wang C."/>
        </authorList>
    </citation>
    <scope>NUCLEOTIDE SEQUENCE [LARGE SCALE GENOMIC DNA]</scope>
    <source>
        <strain evidence="2 3">RCEF 3172</strain>
    </source>
</reference>
<feature type="transmembrane region" description="Helical" evidence="1">
    <location>
        <begin position="193"/>
        <end position="213"/>
    </location>
</feature>
<keyword evidence="3" id="KW-1185">Reference proteome</keyword>
<organism evidence="2 3">
    <name type="scientific">Beauveria brongniartii RCEF 3172</name>
    <dbReference type="NCBI Taxonomy" id="1081107"/>
    <lineage>
        <taxon>Eukaryota</taxon>
        <taxon>Fungi</taxon>
        <taxon>Dikarya</taxon>
        <taxon>Ascomycota</taxon>
        <taxon>Pezizomycotina</taxon>
        <taxon>Sordariomycetes</taxon>
        <taxon>Hypocreomycetidae</taxon>
        <taxon>Hypocreales</taxon>
        <taxon>Cordycipitaceae</taxon>
        <taxon>Beauveria</taxon>
        <taxon>Beauveria brongniartii</taxon>
    </lineage>
</organism>
<feature type="transmembrane region" description="Helical" evidence="1">
    <location>
        <begin position="330"/>
        <end position="351"/>
    </location>
</feature>
<feature type="transmembrane region" description="Helical" evidence="1">
    <location>
        <begin position="398"/>
        <end position="418"/>
    </location>
</feature>
<feature type="transmembrane region" description="Helical" evidence="1">
    <location>
        <begin position="249"/>
        <end position="269"/>
    </location>
</feature>
<keyword evidence="1" id="KW-0812">Transmembrane</keyword>
<dbReference type="AlphaFoldDB" id="A0A162KCP1"/>
<keyword evidence="1" id="KW-1133">Transmembrane helix</keyword>
<evidence type="ECO:0000313" key="2">
    <source>
        <dbReference type="EMBL" id="OAA49204.1"/>
    </source>
</evidence>
<dbReference type="OrthoDB" id="4491990at2759"/>
<feature type="transmembrane region" description="Helical" evidence="1">
    <location>
        <begin position="163"/>
        <end position="181"/>
    </location>
</feature>
<accession>A0A162KCP1</accession>
<dbReference type="EMBL" id="AZHA01000004">
    <property type="protein sequence ID" value="OAA49204.1"/>
    <property type="molecule type" value="Genomic_DNA"/>
</dbReference>
<name>A0A162KCP1_9HYPO</name>
<sequence>MDESKTLSVSTLTLPPTSLTPGLSLFQSVLNRHSDSREERKEDLTINEIVATPPVSLTLTSLKVADPRLLKFWSLLLGGVAVFLSWLLLFSWCAKVWRPPANFEDAFKLSAATFSDTVSGTNSPVSLVCVDIWFALALMAAVDAFAIVVNLNRSLIHQFHYFVSLRMMVLAFIVSTAAYFLHGNEHSARHQVYRLAAAVFLGSALYAVSVVVLDRLHKLLPVRGIGESPGSLQKFSEHMCLFDLPWKRAIMLATVNGAVGFLLTTLVPAKWSILNPVVHITWEVTFLGLMGTKQTPRYIWFATPVVQASTCTDWGLRQVAAAPRLVIRPWVFLAFMLAGRLMFDIHLHTVFRHRRDFHWARKEALVPTSRLLAFFAAGLIIEFMGLPVVTLIKPLAVLFLHAFGVLVFLLPSSYGLAFDKIKSIRRY</sequence>
<feature type="transmembrane region" description="Helical" evidence="1">
    <location>
        <begin position="371"/>
        <end position="392"/>
    </location>
</feature>
<keyword evidence="1" id="KW-0472">Membrane</keyword>
<feature type="transmembrane region" description="Helical" evidence="1">
    <location>
        <begin position="72"/>
        <end position="92"/>
    </location>
</feature>
<dbReference type="Proteomes" id="UP000076863">
    <property type="component" value="Unassembled WGS sequence"/>
</dbReference>
<gene>
    <name evidence="2" type="ORF">BBO_02249</name>
</gene>
<evidence type="ECO:0000256" key="1">
    <source>
        <dbReference type="SAM" id="Phobius"/>
    </source>
</evidence>
<protein>
    <submittedName>
        <fullName evidence="2">Uncharacterized protein</fullName>
    </submittedName>
</protein>
<comment type="caution">
    <text evidence="2">The sequence shown here is derived from an EMBL/GenBank/DDBJ whole genome shotgun (WGS) entry which is preliminary data.</text>
</comment>
<proteinExistence type="predicted"/>